<name>A0A6D2HHA7_9BRAS</name>
<reference evidence="2" key="1">
    <citation type="submission" date="2020-01" db="EMBL/GenBank/DDBJ databases">
        <authorList>
            <person name="Mishra B."/>
        </authorList>
    </citation>
    <scope>NUCLEOTIDE SEQUENCE [LARGE SCALE GENOMIC DNA]</scope>
</reference>
<accession>A0A6D2HHA7</accession>
<gene>
    <name evidence="2" type="ORF">MERR_LOCUS1870</name>
</gene>
<sequence>MRLWVPKDELAASSQLIKPSNNKSHYSSYYKFPSIDLESQELVARLSAEEEDRLNMAASQDGQPDALNEEESIPEERQRNFLGLEMIETEEVKR</sequence>
<evidence type="ECO:0000256" key="1">
    <source>
        <dbReference type="SAM" id="MobiDB-lite"/>
    </source>
</evidence>
<proteinExistence type="predicted"/>
<dbReference type="EMBL" id="CACVBM020000111">
    <property type="protein sequence ID" value="CAA7014635.1"/>
    <property type="molecule type" value="Genomic_DNA"/>
</dbReference>
<feature type="region of interest" description="Disordered" evidence="1">
    <location>
        <begin position="54"/>
        <end position="75"/>
    </location>
</feature>
<protein>
    <submittedName>
        <fullName evidence="2">Uncharacterized protein</fullName>
    </submittedName>
</protein>
<dbReference type="AlphaFoldDB" id="A0A6D2HHA7"/>
<keyword evidence="3" id="KW-1185">Reference proteome</keyword>
<evidence type="ECO:0000313" key="3">
    <source>
        <dbReference type="Proteomes" id="UP000467841"/>
    </source>
</evidence>
<dbReference type="Proteomes" id="UP000467841">
    <property type="component" value="Unassembled WGS sequence"/>
</dbReference>
<comment type="caution">
    <text evidence="2">The sequence shown here is derived from an EMBL/GenBank/DDBJ whole genome shotgun (WGS) entry which is preliminary data.</text>
</comment>
<organism evidence="2 3">
    <name type="scientific">Microthlaspi erraticum</name>
    <dbReference type="NCBI Taxonomy" id="1685480"/>
    <lineage>
        <taxon>Eukaryota</taxon>
        <taxon>Viridiplantae</taxon>
        <taxon>Streptophyta</taxon>
        <taxon>Embryophyta</taxon>
        <taxon>Tracheophyta</taxon>
        <taxon>Spermatophyta</taxon>
        <taxon>Magnoliopsida</taxon>
        <taxon>eudicotyledons</taxon>
        <taxon>Gunneridae</taxon>
        <taxon>Pentapetalae</taxon>
        <taxon>rosids</taxon>
        <taxon>malvids</taxon>
        <taxon>Brassicales</taxon>
        <taxon>Brassicaceae</taxon>
        <taxon>Coluteocarpeae</taxon>
        <taxon>Microthlaspi</taxon>
    </lineage>
</organism>
<evidence type="ECO:0000313" key="2">
    <source>
        <dbReference type="EMBL" id="CAA7014635.1"/>
    </source>
</evidence>